<comment type="caution">
    <text evidence="1">The sequence shown here is derived from an EMBL/GenBank/DDBJ whole genome shotgun (WGS) entry which is preliminary data.</text>
</comment>
<name>A0A2T7TD41_9ACTN</name>
<accession>A0A2T7TD41</accession>
<dbReference type="AlphaFoldDB" id="A0A2T7TD41"/>
<proteinExistence type="predicted"/>
<gene>
    <name evidence="1" type="ORF">Y717_24490</name>
</gene>
<dbReference type="EMBL" id="AZSP01000048">
    <property type="protein sequence ID" value="PVE13035.1"/>
    <property type="molecule type" value="Genomic_DNA"/>
</dbReference>
<keyword evidence="2" id="KW-1185">Reference proteome</keyword>
<evidence type="ECO:0000313" key="1">
    <source>
        <dbReference type="EMBL" id="PVE13035.1"/>
    </source>
</evidence>
<evidence type="ECO:0000313" key="2">
    <source>
        <dbReference type="Proteomes" id="UP000245992"/>
    </source>
</evidence>
<protein>
    <submittedName>
        <fullName evidence="1">Uncharacterized protein</fullName>
    </submittedName>
</protein>
<organism evidence="1 2">
    <name type="scientific">Streptomyces scopuliridis RB72</name>
    <dbReference type="NCBI Taxonomy" id="1440053"/>
    <lineage>
        <taxon>Bacteria</taxon>
        <taxon>Bacillati</taxon>
        <taxon>Actinomycetota</taxon>
        <taxon>Actinomycetes</taxon>
        <taxon>Kitasatosporales</taxon>
        <taxon>Streptomycetaceae</taxon>
        <taxon>Streptomyces</taxon>
    </lineage>
</organism>
<reference evidence="1 2" key="1">
    <citation type="submission" date="2013-12" db="EMBL/GenBank/DDBJ databases">
        <title>Annotated genome of Streptomyces scopuliridis.</title>
        <authorList>
            <person name="Olson J.B."/>
        </authorList>
    </citation>
    <scope>NUCLEOTIDE SEQUENCE [LARGE SCALE GENOMIC DNA]</scope>
    <source>
        <strain evidence="1 2">RB72</strain>
    </source>
</reference>
<dbReference type="Proteomes" id="UP000245992">
    <property type="component" value="Unassembled WGS sequence"/>
</dbReference>
<sequence>MSATISVVVVAELLLVMASYEMGRGWLSRRRCAVILCPGSQAIGSSYSAVMVGTARRTESLLPAPDSN</sequence>